<dbReference type="Pfam" id="PF00440">
    <property type="entry name" value="TetR_N"/>
    <property type="match status" value="1"/>
</dbReference>
<evidence type="ECO:0000256" key="1">
    <source>
        <dbReference type="ARBA" id="ARBA00023015"/>
    </source>
</evidence>
<name>A0ABN3HER3_9ACTN</name>
<dbReference type="SUPFAM" id="SSF46689">
    <property type="entry name" value="Homeodomain-like"/>
    <property type="match status" value="1"/>
</dbReference>
<dbReference type="InterPro" id="IPR001647">
    <property type="entry name" value="HTH_TetR"/>
</dbReference>
<evidence type="ECO:0000259" key="5">
    <source>
        <dbReference type="PROSITE" id="PS50977"/>
    </source>
</evidence>
<dbReference type="InterPro" id="IPR009057">
    <property type="entry name" value="Homeodomain-like_sf"/>
</dbReference>
<reference evidence="6 7" key="1">
    <citation type="journal article" date="2019" name="Int. J. Syst. Evol. Microbiol.">
        <title>The Global Catalogue of Microorganisms (GCM) 10K type strain sequencing project: providing services to taxonomists for standard genome sequencing and annotation.</title>
        <authorList>
            <consortium name="The Broad Institute Genomics Platform"/>
            <consortium name="The Broad Institute Genome Sequencing Center for Infectious Disease"/>
            <person name="Wu L."/>
            <person name="Ma J."/>
        </authorList>
    </citation>
    <scope>NUCLEOTIDE SEQUENCE [LARGE SCALE GENOMIC DNA]</scope>
    <source>
        <strain evidence="6 7">JCM 3272</strain>
    </source>
</reference>
<dbReference type="PANTHER" id="PTHR30055">
    <property type="entry name" value="HTH-TYPE TRANSCRIPTIONAL REGULATOR RUTR"/>
    <property type="match status" value="1"/>
</dbReference>
<proteinExistence type="predicted"/>
<dbReference type="Pfam" id="PF02909">
    <property type="entry name" value="TetR_C_1"/>
    <property type="match status" value="1"/>
</dbReference>
<dbReference type="RefSeq" id="WP_344617872.1">
    <property type="nucleotide sequence ID" value="NZ_BAAARV010000079.1"/>
</dbReference>
<dbReference type="InterPro" id="IPR036271">
    <property type="entry name" value="Tet_transcr_reg_TetR-rel_C_sf"/>
</dbReference>
<sequence>MSTEYSGAGDPRRSIELLWGRVSTPSARRGPRPKFTVPGIVAVAVALADTEGLAAVSMRRVAEQLGVTAMSLYTYVPSKAELIDVMVDAVAGEAVQNSYTGPGWRERLAEVARDNWELYRRHPWLLQVASSRPVLGPNTIAKYDFELRAFENTGIGDLERDQLLSLVLDYVTGAARAAVLADQAEQRTGRSDAEWWAAYAPLLSEVLDPARFPTAARIGQAAGEEYGAGDPQRAFAFGLQRVLDGIALFVDRADSP</sequence>
<keyword evidence="2 4" id="KW-0238">DNA-binding</keyword>
<keyword evidence="3" id="KW-0804">Transcription</keyword>
<dbReference type="Proteomes" id="UP001501444">
    <property type="component" value="Unassembled WGS sequence"/>
</dbReference>
<evidence type="ECO:0000256" key="3">
    <source>
        <dbReference type="ARBA" id="ARBA00023163"/>
    </source>
</evidence>
<evidence type="ECO:0000313" key="6">
    <source>
        <dbReference type="EMBL" id="GAA2376224.1"/>
    </source>
</evidence>
<dbReference type="PROSITE" id="PS50977">
    <property type="entry name" value="HTH_TETR_2"/>
    <property type="match status" value="1"/>
</dbReference>
<protein>
    <submittedName>
        <fullName evidence="6">TetR/AcrR family transcriptional regulator</fullName>
    </submittedName>
</protein>
<feature type="domain" description="HTH tetR-type" evidence="5">
    <location>
        <begin position="34"/>
        <end position="94"/>
    </location>
</feature>
<organism evidence="6 7">
    <name type="scientific">Dactylosporangium salmoneum</name>
    <dbReference type="NCBI Taxonomy" id="53361"/>
    <lineage>
        <taxon>Bacteria</taxon>
        <taxon>Bacillati</taxon>
        <taxon>Actinomycetota</taxon>
        <taxon>Actinomycetes</taxon>
        <taxon>Micromonosporales</taxon>
        <taxon>Micromonosporaceae</taxon>
        <taxon>Dactylosporangium</taxon>
    </lineage>
</organism>
<keyword evidence="1" id="KW-0805">Transcription regulation</keyword>
<dbReference type="EMBL" id="BAAARV010000079">
    <property type="protein sequence ID" value="GAA2376224.1"/>
    <property type="molecule type" value="Genomic_DNA"/>
</dbReference>
<comment type="caution">
    <text evidence="6">The sequence shown here is derived from an EMBL/GenBank/DDBJ whole genome shotgun (WGS) entry which is preliminary data.</text>
</comment>
<dbReference type="SUPFAM" id="SSF48498">
    <property type="entry name" value="Tetracyclin repressor-like, C-terminal domain"/>
    <property type="match status" value="1"/>
</dbReference>
<dbReference type="Gene3D" id="1.10.10.60">
    <property type="entry name" value="Homeodomain-like"/>
    <property type="match status" value="1"/>
</dbReference>
<gene>
    <name evidence="6" type="ORF">GCM10010170_080210</name>
</gene>
<evidence type="ECO:0000256" key="2">
    <source>
        <dbReference type="ARBA" id="ARBA00023125"/>
    </source>
</evidence>
<accession>A0ABN3HER3</accession>
<dbReference type="InterPro" id="IPR004111">
    <property type="entry name" value="Repressor_TetR_C"/>
</dbReference>
<dbReference type="PANTHER" id="PTHR30055:SF151">
    <property type="entry name" value="TRANSCRIPTIONAL REGULATORY PROTEIN"/>
    <property type="match status" value="1"/>
</dbReference>
<keyword evidence="7" id="KW-1185">Reference proteome</keyword>
<evidence type="ECO:0000313" key="7">
    <source>
        <dbReference type="Proteomes" id="UP001501444"/>
    </source>
</evidence>
<evidence type="ECO:0000256" key="4">
    <source>
        <dbReference type="PROSITE-ProRule" id="PRU00335"/>
    </source>
</evidence>
<dbReference type="InterPro" id="IPR050109">
    <property type="entry name" value="HTH-type_TetR-like_transc_reg"/>
</dbReference>
<dbReference type="Gene3D" id="1.10.357.10">
    <property type="entry name" value="Tetracycline Repressor, domain 2"/>
    <property type="match status" value="1"/>
</dbReference>
<feature type="DNA-binding region" description="H-T-H motif" evidence="4">
    <location>
        <begin position="57"/>
        <end position="76"/>
    </location>
</feature>